<dbReference type="Pfam" id="PF00004">
    <property type="entry name" value="AAA"/>
    <property type="match status" value="1"/>
</dbReference>
<evidence type="ECO:0000256" key="1">
    <source>
        <dbReference type="SAM" id="MobiDB-lite"/>
    </source>
</evidence>
<dbReference type="PROSITE" id="PS50096">
    <property type="entry name" value="IQ"/>
    <property type="match status" value="1"/>
</dbReference>
<keyword evidence="2" id="KW-0812">Transmembrane</keyword>
<feature type="region of interest" description="Disordered" evidence="1">
    <location>
        <begin position="788"/>
        <end position="821"/>
    </location>
</feature>
<feature type="region of interest" description="Disordered" evidence="1">
    <location>
        <begin position="1184"/>
        <end position="1208"/>
    </location>
</feature>
<dbReference type="OrthoDB" id="3046016at2759"/>
<dbReference type="SUPFAM" id="SSF52540">
    <property type="entry name" value="P-loop containing nucleoside triphosphate hydrolases"/>
    <property type="match status" value="1"/>
</dbReference>
<keyword evidence="2" id="KW-1133">Transmembrane helix</keyword>
<evidence type="ECO:0000259" key="3">
    <source>
        <dbReference type="SMART" id="SM00382"/>
    </source>
</evidence>
<dbReference type="AlphaFoldDB" id="V5B216"/>
<dbReference type="InterPro" id="IPR052267">
    <property type="entry name" value="N-DRC_Component"/>
</dbReference>
<dbReference type="InterPro" id="IPR003593">
    <property type="entry name" value="AAA+_ATPase"/>
</dbReference>
<comment type="caution">
    <text evidence="4">The sequence shown here is derived from an EMBL/GenBank/DDBJ whole genome shotgun (WGS) entry which is preliminary data.</text>
</comment>
<feature type="compositionally biased region" description="Basic residues" evidence="1">
    <location>
        <begin position="794"/>
        <end position="812"/>
    </location>
</feature>
<keyword evidence="2" id="KW-0472">Membrane</keyword>
<dbReference type="GO" id="GO:0016887">
    <property type="term" value="F:ATP hydrolysis activity"/>
    <property type="evidence" value="ECO:0007669"/>
    <property type="project" value="InterPro"/>
</dbReference>
<dbReference type="GO" id="GO:0005524">
    <property type="term" value="F:ATP binding"/>
    <property type="evidence" value="ECO:0007669"/>
    <property type="project" value="InterPro"/>
</dbReference>
<dbReference type="VEuPathDB" id="TriTrypDB:TCDM_04123"/>
<feature type="transmembrane region" description="Helical" evidence="2">
    <location>
        <begin position="38"/>
        <end position="55"/>
    </location>
</feature>
<reference evidence="4 5" key="1">
    <citation type="journal article" date="2014" name="Genome Announc.">
        <title>Trypanosoma cruzi Clone Dm28c Draft Genome Sequence.</title>
        <authorList>
            <person name="Grisard E.C."/>
            <person name="Teixeira S.M."/>
            <person name="de Almeida L.G."/>
            <person name="Stoco P.H."/>
            <person name="Gerber A.L."/>
            <person name="Talavera-Lopez C."/>
            <person name="Lima O.C."/>
            <person name="Andersson B."/>
            <person name="de Vasconcelos A.T."/>
        </authorList>
    </citation>
    <scope>NUCLEOTIDE SEQUENCE [LARGE SCALE GENOMIC DNA]</scope>
    <source>
        <strain evidence="4 5">Dm28c</strain>
    </source>
</reference>
<feature type="domain" description="AAA+ ATPase" evidence="3">
    <location>
        <begin position="943"/>
        <end position="1082"/>
    </location>
</feature>
<dbReference type="InterPro" id="IPR027417">
    <property type="entry name" value="P-loop_NTPase"/>
</dbReference>
<dbReference type="Proteomes" id="UP000017861">
    <property type="component" value="Unassembled WGS sequence"/>
</dbReference>
<sequence length="1208" mass="135876">MYIYISVCVCLCVCFLVGGGILLTDVWAVARDFSPPPFFFSFFFFCPRLSFRVGVPCTQRCEDVRANISFGDKTAGRRTAFSPSHTQKSHLGGGGDSPVISHPCCQRLILHFNYFFSFGTRIFCFEHSLLWAWAVICPLVILFTVCVLFCIPFVVVVEGRRAVGCVFGCYRIRYNPPCRSVRVLSYSFVVVVVADIFFICLFVCVCSKTCLLMRLWPYLPRLSRSLSLSSPFVALSGLYPCSFFFLFFFFCDGSLWVRVWVGAESRGDMSSLTYEDYYQQALEDLAFIWKEDVNLTKVRVAASGRPRYEQLLQYWSSLYIQYLRTAKRLAAVHDAQLQPQKRYDVRTLLDTCLGRMLEVRNLLKMNCGEFVKLDDAALDMKMIPEDLEVPIPRYFVEDTASELQERRRQIAALQTYFKETEADAPVSKALAKDSSRVPEVPAGASAGPKNMSVDDAVTLLQINERGRQARQRAKFQMAIYWQQKHALEHTGEYGHVTGKERAALVVQKAVQAYLARKHLLKDHRNELELIGMRPTAAIISDAERAAAEVRLGERKSRQRMNEASYRQKEIELETRLKAEEGPRTMEEMLNEVLTRMAYARMESKDDAPPTFPTPEEGGSRKYLETYGSTVGTAAGTGSAAAGGGGGGTTFGGVPSPVSGKSGPDGANALSHGESIAVRSSLGTTLLPQTPLRTKGGTARRKAEEEESIPAMPPSVLWESMKAADDRYQNFWRGRFEQTYLKNSDLDQAADEGLLRQELLEGPRGILEHLRRVVDELIMMEVENLKKRLEMERRGGKKKKGGKKKGPKKPRAPKLKDPTKGTDIETFMNSAVYQNVLQLSDPNIRLENYLGYATIHGSPLDALLRTQKPDEELKKKWQRILNNWDAKVEQAMKMKKDVFQNLFDNYLKQSSWLSEPSAAQVRQCIAEYAILPLGSQVIHDLAPHTKTLLIYGFPGSGKTQLVHAVCNHSGANLFNLSPEIFETNTGLVGIIQMVFHLAKVLAPSVIYIDKVEKLFLRKKRKKGPKDPLMARGKKMKKEVLKGIAALSTTDRVLVIGSSSAPWDAEFNAMVNNFPHMIHCANPDYASRLIMLQKLIAQRMTDTSALKEEDYHELVLLTDGLTSGDVYHIVEEVVHARRLRRLAQRPLTALDFLPAITHVKPPSEEDRTLMKDFSLRLPLHLRRINPPVDLPAPEKKEGGASKKKKKVVVG</sequence>
<organism evidence="4 5">
    <name type="scientific">Trypanosoma cruzi Dm28c</name>
    <dbReference type="NCBI Taxonomy" id="1416333"/>
    <lineage>
        <taxon>Eukaryota</taxon>
        <taxon>Discoba</taxon>
        <taxon>Euglenozoa</taxon>
        <taxon>Kinetoplastea</taxon>
        <taxon>Metakinetoplastina</taxon>
        <taxon>Trypanosomatida</taxon>
        <taxon>Trypanosomatidae</taxon>
        <taxon>Trypanosoma</taxon>
        <taxon>Schizotrypanum</taxon>
    </lineage>
</organism>
<feature type="region of interest" description="Disordered" evidence="1">
    <location>
        <begin position="686"/>
        <end position="709"/>
    </location>
</feature>
<dbReference type="Gene3D" id="1.10.8.60">
    <property type="match status" value="1"/>
</dbReference>
<protein>
    <recommendedName>
        <fullName evidence="3">AAA+ ATPase domain-containing protein</fullName>
    </recommendedName>
</protein>
<accession>V5B216</accession>
<evidence type="ECO:0000256" key="2">
    <source>
        <dbReference type="SAM" id="Phobius"/>
    </source>
</evidence>
<feature type="transmembrane region" description="Helical" evidence="2">
    <location>
        <begin position="226"/>
        <end position="250"/>
    </location>
</feature>
<dbReference type="EMBL" id="AYLP01000034">
    <property type="protein sequence ID" value="ESS67205.1"/>
    <property type="molecule type" value="Genomic_DNA"/>
</dbReference>
<name>V5B216_TRYCR</name>
<feature type="region of interest" description="Disordered" evidence="1">
    <location>
        <begin position="650"/>
        <end position="670"/>
    </location>
</feature>
<feature type="compositionally biased region" description="Basic residues" evidence="1">
    <location>
        <begin position="1199"/>
        <end position="1208"/>
    </location>
</feature>
<feature type="transmembrane region" description="Helical" evidence="2">
    <location>
        <begin position="130"/>
        <end position="154"/>
    </location>
</feature>
<evidence type="ECO:0000313" key="5">
    <source>
        <dbReference type="Proteomes" id="UP000017861"/>
    </source>
</evidence>
<gene>
    <name evidence="4" type="ORF">TCDM_04123</name>
</gene>
<dbReference type="Gene3D" id="3.40.50.300">
    <property type="entry name" value="P-loop containing nucleotide triphosphate hydrolases"/>
    <property type="match status" value="1"/>
</dbReference>
<dbReference type="PANTHER" id="PTHR14690:SF0">
    <property type="entry name" value="IQ MOTIF CONTAINING WITH AAA DOMAIN 1"/>
    <property type="match status" value="1"/>
</dbReference>
<dbReference type="SMART" id="SM00382">
    <property type="entry name" value="AAA"/>
    <property type="match status" value="1"/>
</dbReference>
<feature type="compositionally biased region" description="Low complexity" evidence="1">
    <location>
        <begin position="651"/>
        <end position="665"/>
    </location>
</feature>
<feature type="region of interest" description="Disordered" evidence="1">
    <location>
        <begin position="428"/>
        <end position="448"/>
    </location>
</feature>
<evidence type="ECO:0000313" key="4">
    <source>
        <dbReference type="EMBL" id="ESS67205.1"/>
    </source>
</evidence>
<dbReference type="InterPro" id="IPR003959">
    <property type="entry name" value="ATPase_AAA_core"/>
</dbReference>
<dbReference type="PANTHER" id="PTHR14690">
    <property type="entry name" value="IQ MOTIF CONTAINING WITH AAA DOMAIN 1"/>
    <property type="match status" value="1"/>
</dbReference>
<feature type="transmembrane region" description="Helical" evidence="2">
    <location>
        <begin position="183"/>
        <end position="205"/>
    </location>
</feature>
<proteinExistence type="predicted"/>